<dbReference type="Gene3D" id="2.10.90.10">
    <property type="entry name" value="Cystine-knot cytokines"/>
    <property type="match status" value="1"/>
</dbReference>
<feature type="signal peptide" evidence="1">
    <location>
        <begin position="1"/>
        <end position="32"/>
    </location>
</feature>
<evidence type="ECO:0000256" key="1">
    <source>
        <dbReference type="SAM" id="SignalP"/>
    </source>
</evidence>
<proteinExistence type="predicted"/>
<name>A0A5B7EIP5_PORTR</name>
<dbReference type="Proteomes" id="UP000324222">
    <property type="component" value="Unassembled WGS sequence"/>
</dbReference>
<sequence>MSTYQGYQRVTSDPMLAVLILMAMLCLSGVYCAPNNKHLEKRTILVQQKMDLDTLKCEPKLTVVPLEEALEFHDALADHDFFPKVVAVHRCIESCSFCGNSAMGMPVGKCMSLEKEKRPFLASYIKDSQRIFQEVLVEEHKACACLHKENPQS</sequence>
<keyword evidence="3" id="KW-1185">Reference proteome</keyword>
<dbReference type="EMBL" id="VSRR010002768">
    <property type="protein sequence ID" value="MPC33137.1"/>
    <property type="molecule type" value="Genomic_DNA"/>
</dbReference>
<accession>A0A5B7EIP5</accession>
<reference evidence="2 3" key="1">
    <citation type="submission" date="2019-05" db="EMBL/GenBank/DDBJ databases">
        <title>Another draft genome of Portunus trituberculatus and its Hox gene families provides insights of decapod evolution.</title>
        <authorList>
            <person name="Jeong J.-H."/>
            <person name="Song I."/>
            <person name="Kim S."/>
            <person name="Choi T."/>
            <person name="Kim D."/>
            <person name="Ryu S."/>
            <person name="Kim W."/>
        </authorList>
    </citation>
    <scope>NUCLEOTIDE SEQUENCE [LARGE SCALE GENOMIC DNA]</scope>
    <source>
        <tissue evidence="2">Muscle</tissue>
    </source>
</reference>
<evidence type="ECO:0000313" key="3">
    <source>
        <dbReference type="Proteomes" id="UP000324222"/>
    </source>
</evidence>
<protein>
    <submittedName>
        <fullName evidence="2">Uncharacterized protein</fullName>
    </submittedName>
</protein>
<dbReference type="AlphaFoldDB" id="A0A5B7EIP5"/>
<dbReference type="InterPro" id="IPR029034">
    <property type="entry name" value="Cystine-knot_cytokine"/>
</dbReference>
<feature type="chain" id="PRO_5022991159" evidence="1">
    <location>
        <begin position="33"/>
        <end position="153"/>
    </location>
</feature>
<organism evidence="2 3">
    <name type="scientific">Portunus trituberculatus</name>
    <name type="common">Swimming crab</name>
    <name type="synonym">Neptunus trituberculatus</name>
    <dbReference type="NCBI Taxonomy" id="210409"/>
    <lineage>
        <taxon>Eukaryota</taxon>
        <taxon>Metazoa</taxon>
        <taxon>Ecdysozoa</taxon>
        <taxon>Arthropoda</taxon>
        <taxon>Crustacea</taxon>
        <taxon>Multicrustacea</taxon>
        <taxon>Malacostraca</taxon>
        <taxon>Eumalacostraca</taxon>
        <taxon>Eucarida</taxon>
        <taxon>Decapoda</taxon>
        <taxon>Pleocyemata</taxon>
        <taxon>Brachyura</taxon>
        <taxon>Eubrachyura</taxon>
        <taxon>Portunoidea</taxon>
        <taxon>Portunidae</taxon>
        <taxon>Portuninae</taxon>
        <taxon>Portunus</taxon>
    </lineage>
</organism>
<comment type="caution">
    <text evidence="2">The sequence shown here is derived from an EMBL/GenBank/DDBJ whole genome shotgun (WGS) entry which is preliminary data.</text>
</comment>
<dbReference type="SUPFAM" id="SSF57501">
    <property type="entry name" value="Cystine-knot cytokines"/>
    <property type="match status" value="1"/>
</dbReference>
<evidence type="ECO:0000313" key="2">
    <source>
        <dbReference type="EMBL" id="MPC33137.1"/>
    </source>
</evidence>
<gene>
    <name evidence="2" type="ORF">E2C01_026480</name>
</gene>
<keyword evidence="1" id="KW-0732">Signal</keyword>